<organism evidence="1 2">
    <name type="scientific">Hyalomma asiaticum</name>
    <name type="common">Tick</name>
    <dbReference type="NCBI Taxonomy" id="266040"/>
    <lineage>
        <taxon>Eukaryota</taxon>
        <taxon>Metazoa</taxon>
        <taxon>Ecdysozoa</taxon>
        <taxon>Arthropoda</taxon>
        <taxon>Chelicerata</taxon>
        <taxon>Arachnida</taxon>
        <taxon>Acari</taxon>
        <taxon>Parasitiformes</taxon>
        <taxon>Ixodida</taxon>
        <taxon>Ixodoidea</taxon>
        <taxon>Ixodidae</taxon>
        <taxon>Hyalomminae</taxon>
        <taxon>Hyalomma</taxon>
    </lineage>
</organism>
<name>A0ACB7S8C9_HYAAI</name>
<sequence>MSIAAAQARAQADASRARAAFSRREAAMRLEKAKIEAELEILQQEREVAAAEAQANALEAAAEQDGGEGSRLTPPVDPTLRTADASRARAAFSRREAAMRLEKAKIEAELEILQQEREVAAAEAQANALEAAAEQDGGEGSRLTPPVDPTLRTVSFVAEQEDLKRNLPLSRSRGKKGTKGHGVDRRSIGLNGKDVAGAREANFPPIPVARNARKEAPASRGANAFFPSGARQTNERDRQEKRPAPSRGSQISGGEARTDRDWKRGDHSRAVAPLISGRDASLGASRKAWPIQRRVPSRAGLVRAKMGRYR</sequence>
<dbReference type="EMBL" id="CM023485">
    <property type="protein sequence ID" value="KAH6931123.1"/>
    <property type="molecule type" value="Genomic_DNA"/>
</dbReference>
<accession>A0ACB7S8C9</accession>
<keyword evidence="2" id="KW-1185">Reference proteome</keyword>
<reference evidence="1" key="1">
    <citation type="submission" date="2020-05" db="EMBL/GenBank/DDBJ databases">
        <title>Large-scale comparative analyses of tick genomes elucidate their genetic diversity and vector capacities.</title>
        <authorList>
            <person name="Jia N."/>
            <person name="Wang J."/>
            <person name="Shi W."/>
            <person name="Du L."/>
            <person name="Sun Y."/>
            <person name="Zhan W."/>
            <person name="Jiang J."/>
            <person name="Wang Q."/>
            <person name="Zhang B."/>
            <person name="Ji P."/>
            <person name="Sakyi L.B."/>
            <person name="Cui X."/>
            <person name="Yuan T."/>
            <person name="Jiang B."/>
            <person name="Yang W."/>
            <person name="Lam T.T.-Y."/>
            <person name="Chang Q."/>
            <person name="Ding S."/>
            <person name="Wang X."/>
            <person name="Zhu J."/>
            <person name="Ruan X."/>
            <person name="Zhao L."/>
            <person name="Wei J."/>
            <person name="Que T."/>
            <person name="Du C."/>
            <person name="Cheng J."/>
            <person name="Dai P."/>
            <person name="Han X."/>
            <person name="Huang E."/>
            <person name="Gao Y."/>
            <person name="Liu J."/>
            <person name="Shao H."/>
            <person name="Ye R."/>
            <person name="Li L."/>
            <person name="Wei W."/>
            <person name="Wang X."/>
            <person name="Wang C."/>
            <person name="Yang T."/>
            <person name="Huo Q."/>
            <person name="Li W."/>
            <person name="Guo W."/>
            <person name="Chen H."/>
            <person name="Zhou L."/>
            <person name="Ni X."/>
            <person name="Tian J."/>
            <person name="Zhou Y."/>
            <person name="Sheng Y."/>
            <person name="Liu T."/>
            <person name="Pan Y."/>
            <person name="Xia L."/>
            <person name="Li J."/>
            <person name="Zhao F."/>
            <person name="Cao W."/>
        </authorList>
    </citation>
    <scope>NUCLEOTIDE SEQUENCE</scope>
    <source>
        <strain evidence="1">Hyas-2018</strain>
    </source>
</reference>
<comment type="caution">
    <text evidence="1">The sequence shown here is derived from an EMBL/GenBank/DDBJ whole genome shotgun (WGS) entry which is preliminary data.</text>
</comment>
<protein>
    <submittedName>
        <fullName evidence="1">Uncharacterized protein</fullName>
    </submittedName>
</protein>
<evidence type="ECO:0000313" key="2">
    <source>
        <dbReference type="Proteomes" id="UP000821845"/>
    </source>
</evidence>
<evidence type="ECO:0000313" key="1">
    <source>
        <dbReference type="EMBL" id="KAH6931123.1"/>
    </source>
</evidence>
<dbReference type="Proteomes" id="UP000821845">
    <property type="component" value="Chromosome 5"/>
</dbReference>
<proteinExistence type="predicted"/>
<gene>
    <name evidence="1" type="ORF">HPB50_022247</name>
</gene>